<proteinExistence type="predicted"/>
<protein>
    <submittedName>
        <fullName evidence="2">Uncharacterized protein</fullName>
    </submittedName>
</protein>
<dbReference type="EMBL" id="BMVP01000002">
    <property type="protein sequence ID" value="GHB46776.1"/>
    <property type="molecule type" value="Genomic_DNA"/>
</dbReference>
<evidence type="ECO:0000313" key="2">
    <source>
        <dbReference type="EMBL" id="GHB46776.1"/>
    </source>
</evidence>
<comment type="caution">
    <text evidence="2">The sequence shown here is derived from an EMBL/GenBank/DDBJ whole genome shotgun (WGS) entry which is preliminary data.</text>
</comment>
<gene>
    <name evidence="2" type="ORF">GCM10010347_15540</name>
</gene>
<evidence type="ECO:0000256" key="1">
    <source>
        <dbReference type="SAM" id="MobiDB-lite"/>
    </source>
</evidence>
<dbReference type="RefSeq" id="WP_190183251.1">
    <property type="nucleotide sequence ID" value="NZ_BMVP01000002.1"/>
</dbReference>
<feature type="compositionally biased region" description="Pro residues" evidence="1">
    <location>
        <begin position="7"/>
        <end position="21"/>
    </location>
</feature>
<evidence type="ECO:0000313" key="3">
    <source>
        <dbReference type="Proteomes" id="UP000642673"/>
    </source>
</evidence>
<reference evidence="3" key="1">
    <citation type="journal article" date="2019" name="Int. J. Syst. Evol. Microbiol.">
        <title>The Global Catalogue of Microorganisms (GCM) 10K type strain sequencing project: providing services to taxonomists for standard genome sequencing and annotation.</title>
        <authorList>
            <consortium name="The Broad Institute Genomics Platform"/>
            <consortium name="The Broad Institute Genome Sequencing Center for Infectious Disease"/>
            <person name="Wu L."/>
            <person name="Ma J."/>
        </authorList>
    </citation>
    <scope>NUCLEOTIDE SEQUENCE [LARGE SCALE GENOMIC DNA]</scope>
    <source>
        <strain evidence="3">JCM 4738</strain>
    </source>
</reference>
<accession>A0ABQ3ERA3</accession>
<organism evidence="2 3">
    <name type="scientific">Streptomyces cirratus</name>
    <dbReference type="NCBI Taxonomy" id="68187"/>
    <lineage>
        <taxon>Bacteria</taxon>
        <taxon>Bacillati</taxon>
        <taxon>Actinomycetota</taxon>
        <taxon>Actinomycetes</taxon>
        <taxon>Kitasatosporales</taxon>
        <taxon>Streptomycetaceae</taxon>
        <taxon>Streptomyces</taxon>
    </lineage>
</organism>
<feature type="region of interest" description="Disordered" evidence="1">
    <location>
        <begin position="1"/>
        <end position="23"/>
    </location>
</feature>
<keyword evidence="3" id="KW-1185">Reference proteome</keyword>
<name>A0ABQ3ERA3_9ACTN</name>
<sequence length="65" mass="6935">MLRHIGDPPPPPRVPAEPDAPPFLAGLDVLTGVPQWRWERPGTGAAPMDAVLAGDSVVPSRRCRS</sequence>
<dbReference type="Proteomes" id="UP000642673">
    <property type="component" value="Unassembled WGS sequence"/>
</dbReference>